<dbReference type="EMBL" id="JBHTHX010000066">
    <property type="protein sequence ID" value="MFD0883723.1"/>
    <property type="molecule type" value="Genomic_DNA"/>
</dbReference>
<organism evidence="1 2">
    <name type="scientific">Streptosporangium algeriense</name>
    <dbReference type="NCBI Taxonomy" id="1682748"/>
    <lineage>
        <taxon>Bacteria</taxon>
        <taxon>Bacillati</taxon>
        <taxon>Actinomycetota</taxon>
        <taxon>Actinomycetes</taxon>
        <taxon>Streptosporangiales</taxon>
        <taxon>Streptosporangiaceae</taxon>
        <taxon>Streptosporangium</taxon>
    </lineage>
</organism>
<proteinExistence type="predicted"/>
<evidence type="ECO:0000313" key="1">
    <source>
        <dbReference type="EMBL" id="MFD0883723.1"/>
    </source>
</evidence>
<gene>
    <name evidence="1" type="ORF">ACFQ08_04025</name>
</gene>
<accession>A0ABW3DJ06</accession>
<name>A0ABW3DJ06_9ACTN</name>
<keyword evidence="2" id="KW-1185">Reference proteome</keyword>
<comment type="caution">
    <text evidence="1">The sequence shown here is derived from an EMBL/GenBank/DDBJ whole genome shotgun (WGS) entry which is preliminary data.</text>
</comment>
<evidence type="ECO:0000313" key="2">
    <source>
        <dbReference type="Proteomes" id="UP001597024"/>
    </source>
</evidence>
<reference evidence="2" key="1">
    <citation type="journal article" date="2019" name="Int. J. Syst. Evol. Microbiol.">
        <title>The Global Catalogue of Microorganisms (GCM) 10K type strain sequencing project: providing services to taxonomists for standard genome sequencing and annotation.</title>
        <authorList>
            <consortium name="The Broad Institute Genomics Platform"/>
            <consortium name="The Broad Institute Genome Sequencing Center for Infectious Disease"/>
            <person name="Wu L."/>
            <person name="Ma J."/>
        </authorList>
    </citation>
    <scope>NUCLEOTIDE SEQUENCE [LARGE SCALE GENOMIC DNA]</scope>
    <source>
        <strain evidence="2">CCUG 62974</strain>
    </source>
</reference>
<sequence>MSNQAGLSKPWVLNDDSIGDAALLFKHCGRIPYAQVILHILADHPDQIYSLPQLAREAETDTYGISEAIRLVDRAIDAYGRAPLIQKVNDGYRVAEGAANVLKAAWESWSS</sequence>
<protein>
    <submittedName>
        <fullName evidence="1">Uncharacterized protein</fullName>
    </submittedName>
</protein>
<dbReference type="Proteomes" id="UP001597024">
    <property type="component" value="Unassembled WGS sequence"/>
</dbReference>